<organism evidence="1">
    <name type="scientific">termite gut metagenome</name>
    <dbReference type="NCBI Taxonomy" id="433724"/>
    <lineage>
        <taxon>unclassified sequences</taxon>
        <taxon>metagenomes</taxon>
        <taxon>organismal metagenomes</taxon>
    </lineage>
</organism>
<protein>
    <submittedName>
        <fullName evidence="1">Uncharacterized protein</fullName>
    </submittedName>
</protein>
<name>A0A5J4R3E7_9ZZZZ</name>
<sequence length="39" mass="4423">MNKKTIFDVVSEQSGDLAAFIKNEKETPANQTTLKHKEM</sequence>
<dbReference type="AlphaFoldDB" id="A0A5J4R3E7"/>
<evidence type="ECO:0000313" key="1">
    <source>
        <dbReference type="EMBL" id="KAA6328436.1"/>
    </source>
</evidence>
<proteinExistence type="predicted"/>
<dbReference type="EMBL" id="SNRY01001820">
    <property type="protein sequence ID" value="KAA6328436.1"/>
    <property type="molecule type" value="Genomic_DNA"/>
</dbReference>
<comment type="caution">
    <text evidence="1">The sequence shown here is derived from an EMBL/GenBank/DDBJ whole genome shotgun (WGS) entry which is preliminary data.</text>
</comment>
<accession>A0A5J4R3E7</accession>
<reference evidence="1" key="1">
    <citation type="submission" date="2019-03" db="EMBL/GenBank/DDBJ databases">
        <title>Single cell metagenomics reveals metabolic interactions within the superorganism composed of flagellate Streblomastix strix and complex community of Bacteroidetes bacteria on its surface.</title>
        <authorList>
            <person name="Treitli S.C."/>
            <person name="Kolisko M."/>
            <person name="Husnik F."/>
            <person name="Keeling P."/>
            <person name="Hampl V."/>
        </authorList>
    </citation>
    <scope>NUCLEOTIDE SEQUENCE</scope>
    <source>
        <strain evidence="1">STM</strain>
    </source>
</reference>
<gene>
    <name evidence="1" type="ORF">EZS27_022665</name>
</gene>